<comment type="pathway">
    <text evidence="3 19">Cofactor biosynthesis; adenosylcobalamin biosynthesis; adenosylcobalamin from cob(II)yrinate a,c-diamide: step 7/7.</text>
</comment>
<keyword evidence="7 19" id="KW-1003">Cell membrane</keyword>
<dbReference type="NCBIfam" id="TIGR00317">
    <property type="entry name" value="cobS"/>
    <property type="match status" value="1"/>
</dbReference>
<gene>
    <name evidence="19 20" type="primary">cobS</name>
    <name evidence="20" type="ORF">O0S10_08160</name>
</gene>
<feature type="transmembrane region" description="Helical" evidence="19">
    <location>
        <begin position="131"/>
        <end position="154"/>
    </location>
</feature>
<dbReference type="PANTHER" id="PTHR34148:SF1">
    <property type="entry name" value="ADENOSYLCOBINAMIDE-GDP RIBAZOLETRANSFERASE"/>
    <property type="match status" value="1"/>
</dbReference>
<dbReference type="EMBL" id="JAPTGB010000017">
    <property type="protein sequence ID" value="MCZ0861192.1"/>
    <property type="molecule type" value="Genomic_DNA"/>
</dbReference>
<keyword evidence="10 19" id="KW-0812">Transmembrane</keyword>
<evidence type="ECO:0000256" key="17">
    <source>
        <dbReference type="ARBA" id="ARBA00048623"/>
    </source>
</evidence>
<keyword evidence="21" id="KW-1185">Reference proteome</keyword>
<protein>
    <recommendedName>
        <fullName evidence="6 19">Adenosylcobinamide-GDP ribazoletransferase</fullName>
        <ecNumber evidence="5 19">2.7.8.26</ecNumber>
    </recommendedName>
    <alternativeName>
        <fullName evidence="16 19">Cobalamin synthase</fullName>
    </alternativeName>
    <alternativeName>
        <fullName evidence="15 19">Cobalamin-5'-phosphate synthase</fullName>
    </alternativeName>
</protein>
<evidence type="ECO:0000256" key="14">
    <source>
        <dbReference type="ARBA" id="ARBA00025228"/>
    </source>
</evidence>
<evidence type="ECO:0000256" key="3">
    <source>
        <dbReference type="ARBA" id="ARBA00004663"/>
    </source>
</evidence>
<dbReference type="Proteomes" id="UP001141422">
    <property type="component" value="Unassembled WGS sequence"/>
</dbReference>
<feature type="transmembrane region" description="Helical" evidence="19">
    <location>
        <begin position="34"/>
        <end position="53"/>
    </location>
</feature>
<evidence type="ECO:0000256" key="15">
    <source>
        <dbReference type="ARBA" id="ARBA00032605"/>
    </source>
</evidence>
<feature type="transmembrane region" description="Helical" evidence="19">
    <location>
        <begin position="105"/>
        <end position="125"/>
    </location>
</feature>
<dbReference type="GO" id="GO:0051073">
    <property type="term" value="F:adenosylcobinamide-GDP ribazoletransferase activity"/>
    <property type="evidence" value="ECO:0007669"/>
    <property type="project" value="UniProtKB-EC"/>
</dbReference>
<feature type="transmembrane region" description="Helical" evidence="19">
    <location>
        <begin position="195"/>
        <end position="212"/>
    </location>
</feature>
<accession>A0ABT4IIV6</accession>
<dbReference type="RefSeq" id="WP_268925381.1">
    <property type="nucleotide sequence ID" value="NZ_JAPTGB010000017.1"/>
</dbReference>
<evidence type="ECO:0000313" key="20">
    <source>
        <dbReference type="EMBL" id="MCZ0861192.1"/>
    </source>
</evidence>
<evidence type="ECO:0000256" key="18">
    <source>
        <dbReference type="ARBA" id="ARBA00049504"/>
    </source>
</evidence>
<evidence type="ECO:0000256" key="4">
    <source>
        <dbReference type="ARBA" id="ARBA00010561"/>
    </source>
</evidence>
<name>A0ABT4IIV6_9EURY</name>
<evidence type="ECO:0000256" key="7">
    <source>
        <dbReference type="ARBA" id="ARBA00022475"/>
    </source>
</evidence>
<evidence type="ECO:0000256" key="19">
    <source>
        <dbReference type="HAMAP-Rule" id="MF_00719"/>
    </source>
</evidence>
<comment type="similarity">
    <text evidence="4 19">Belongs to the CobS family.</text>
</comment>
<dbReference type="PANTHER" id="PTHR34148">
    <property type="entry name" value="ADENOSYLCOBINAMIDE-GDP RIBAZOLETRANSFERASE"/>
    <property type="match status" value="1"/>
</dbReference>
<keyword evidence="13 19" id="KW-0472">Membrane</keyword>
<reference evidence="20" key="1">
    <citation type="submission" date="2022-12" db="EMBL/GenBank/DDBJ databases">
        <title>Isolation and characterisation of novel Methanocorpusculum spp. from native Australian herbivores indicates the genus is ancestrally host-associated.</title>
        <authorList>
            <person name="Volmer J.G."/>
            <person name="Soo R.M."/>
            <person name="Evans P.N."/>
            <person name="Hoedt E.C."/>
            <person name="Astorga Alsina A.L."/>
            <person name="Woodcroft B.J."/>
            <person name="Tyson G.W."/>
            <person name="Hugenholtz P."/>
            <person name="Morrison M."/>
        </authorList>
    </citation>
    <scope>NUCLEOTIDE SEQUENCE</scope>
    <source>
        <strain evidence="20">MG</strain>
    </source>
</reference>
<sequence>MKSVRALLQFTTILPLGEPADFGRFAQRSWLYPLAGYVTGGVAALPGLAAWYFGYTNSLVIAALTLALVIFITGANHFDGLLDLGDGLMAHGSRGKRIAAMTDQTTGAGALALGMMIVLITFAGFASLPPLWIAAAVLCGEVFGKMVMGLFSALGKPFHEGIQSYIYEHSKRRFAAYTVFLALPLFFLPEKIVVTAGLAAAFLVFGVLWHLARRCFGGVNGDVTGAGNEITRAAVAVMFALLLT</sequence>
<evidence type="ECO:0000256" key="16">
    <source>
        <dbReference type="ARBA" id="ARBA00032853"/>
    </source>
</evidence>
<dbReference type="EC" id="2.7.8.26" evidence="5 19"/>
<evidence type="ECO:0000313" key="21">
    <source>
        <dbReference type="Proteomes" id="UP001141422"/>
    </source>
</evidence>
<comment type="subcellular location">
    <subcellularLocation>
        <location evidence="2 19">Cell membrane</location>
        <topology evidence="2 19">Multi-pass membrane protein</topology>
    </subcellularLocation>
</comment>
<keyword evidence="8 19" id="KW-0169">Cobalamin biosynthesis</keyword>
<evidence type="ECO:0000256" key="12">
    <source>
        <dbReference type="ARBA" id="ARBA00022989"/>
    </source>
</evidence>
<organism evidence="20 21">
    <name type="scientific">Methanocorpusculum petauri</name>
    <dbReference type="NCBI Taxonomy" id="3002863"/>
    <lineage>
        <taxon>Archaea</taxon>
        <taxon>Methanobacteriati</taxon>
        <taxon>Methanobacteriota</taxon>
        <taxon>Stenosarchaea group</taxon>
        <taxon>Methanomicrobia</taxon>
        <taxon>Methanomicrobiales</taxon>
        <taxon>Methanocorpusculaceae</taxon>
        <taxon>Methanocorpusculum</taxon>
    </lineage>
</organism>
<dbReference type="HAMAP" id="MF_00719">
    <property type="entry name" value="CobS"/>
    <property type="match status" value="1"/>
</dbReference>
<feature type="transmembrane region" description="Helical" evidence="19">
    <location>
        <begin position="59"/>
        <end position="84"/>
    </location>
</feature>
<keyword evidence="11 19" id="KW-0460">Magnesium</keyword>
<evidence type="ECO:0000256" key="2">
    <source>
        <dbReference type="ARBA" id="ARBA00004651"/>
    </source>
</evidence>
<evidence type="ECO:0000256" key="8">
    <source>
        <dbReference type="ARBA" id="ARBA00022573"/>
    </source>
</evidence>
<feature type="transmembrane region" description="Helical" evidence="19">
    <location>
        <begin position="174"/>
        <end position="189"/>
    </location>
</feature>
<proteinExistence type="inferred from homology"/>
<evidence type="ECO:0000256" key="10">
    <source>
        <dbReference type="ARBA" id="ARBA00022692"/>
    </source>
</evidence>
<evidence type="ECO:0000256" key="9">
    <source>
        <dbReference type="ARBA" id="ARBA00022679"/>
    </source>
</evidence>
<comment type="cofactor">
    <cofactor evidence="1 19">
        <name>Mg(2+)</name>
        <dbReference type="ChEBI" id="CHEBI:18420"/>
    </cofactor>
</comment>
<evidence type="ECO:0000256" key="13">
    <source>
        <dbReference type="ARBA" id="ARBA00023136"/>
    </source>
</evidence>
<comment type="catalytic activity">
    <reaction evidence="17 19">
        <text>alpha-ribazole + adenosylcob(III)inamide-GDP = adenosylcob(III)alamin + GMP + H(+)</text>
        <dbReference type="Rhea" id="RHEA:16049"/>
        <dbReference type="ChEBI" id="CHEBI:10329"/>
        <dbReference type="ChEBI" id="CHEBI:15378"/>
        <dbReference type="ChEBI" id="CHEBI:18408"/>
        <dbReference type="ChEBI" id="CHEBI:58115"/>
        <dbReference type="ChEBI" id="CHEBI:60487"/>
        <dbReference type="EC" id="2.7.8.26"/>
    </reaction>
</comment>
<evidence type="ECO:0000256" key="1">
    <source>
        <dbReference type="ARBA" id="ARBA00001946"/>
    </source>
</evidence>
<comment type="caution">
    <text evidence="20">The sequence shown here is derived from an EMBL/GenBank/DDBJ whole genome shotgun (WGS) entry which is preliminary data.</text>
</comment>
<evidence type="ECO:0000256" key="6">
    <source>
        <dbReference type="ARBA" id="ARBA00015850"/>
    </source>
</evidence>
<dbReference type="InterPro" id="IPR003805">
    <property type="entry name" value="CobS"/>
</dbReference>
<evidence type="ECO:0000256" key="5">
    <source>
        <dbReference type="ARBA" id="ARBA00013200"/>
    </source>
</evidence>
<comment type="catalytic activity">
    <reaction evidence="18 19">
        <text>alpha-ribazole 5'-phosphate + adenosylcob(III)inamide-GDP = adenosylcob(III)alamin 5'-phosphate + GMP + H(+)</text>
        <dbReference type="Rhea" id="RHEA:23560"/>
        <dbReference type="ChEBI" id="CHEBI:15378"/>
        <dbReference type="ChEBI" id="CHEBI:57918"/>
        <dbReference type="ChEBI" id="CHEBI:58115"/>
        <dbReference type="ChEBI" id="CHEBI:60487"/>
        <dbReference type="ChEBI" id="CHEBI:60493"/>
        <dbReference type="EC" id="2.7.8.26"/>
    </reaction>
</comment>
<keyword evidence="9 19" id="KW-0808">Transferase</keyword>
<keyword evidence="12 19" id="KW-1133">Transmembrane helix</keyword>
<evidence type="ECO:0000256" key="11">
    <source>
        <dbReference type="ARBA" id="ARBA00022842"/>
    </source>
</evidence>
<dbReference type="Pfam" id="PF02654">
    <property type="entry name" value="CobS"/>
    <property type="match status" value="1"/>
</dbReference>
<comment type="function">
    <text evidence="14 19">Joins adenosylcobinamide-GDP and alpha-ribazole to generate adenosylcobalamin (Ado-cobalamin). Also synthesizes adenosylcobalamin 5'-phosphate from adenosylcobinamide-GDP and alpha-ribazole 5'-phosphate.</text>
</comment>